<reference evidence="3 4" key="1">
    <citation type="submission" date="2018-11" db="EMBL/GenBank/DDBJ databases">
        <title>Complete genome sequencing of the Actinobacteria Serinibacter sp. K3-2.</title>
        <authorList>
            <person name="Rakitin A.L."/>
            <person name="Beletsky A.V."/>
            <person name="Mardanov A.V."/>
            <person name="Ravin N.V."/>
            <person name="Gromova A.S."/>
            <person name="Filippova S.N."/>
            <person name="Gal'Chenko V.F."/>
        </authorList>
    </citation>
    <scope>NUCLEOTIDE SEQUENCE [LARGE SCALE GENOMIC DNA]</scope>
    <source>
        <strain evidence="3 4">K3-2</strain>
    </source>
</reference>
<protein>
    <submittedName>
        <fullName evidence="3">Organic hydroperoxide resistance protein</fullName>
    </submittedName>
</protein>
<dbReference type="NCBIfam" id="TIGR03561">
    <property type="entry name" value="organ_hyd_perox"/>
    <property type="match status" value="1"/>
</dbReference>
<dbReference type="SUPFAM" id="SSF82784">
    <property type="entry name" value="OsmC-like"/>
    <property type="match status" value="1"/>
</dbReference>
<gene>
    <name evidence="3" type="ORF">SERN_1236</name>
</gene>
<dbReference type="InterPro" id="IPR003718">
    <property type="entry name" value="OsmC/Ohr_fam"/>
</dbReference>
<evidence type="ECO:0000313" key="4">
    <source>
        <dbReference type="Proteomes" id="UP000297318"/>
    </source>
</evidence>
<dbReference type="Gene3D" id="3.30.300.20">
    <property type="match status" value="1"/>
</dbReference>
<proteinExistence type="inferred from homology"/>
<dbReference type="Gene3D" id="2.20.25.10">
    <property type="match status" value="1"/>
</dbReference>
<sequence length="198" mass="19869">MLLVLGDVGGASASSLSEDADIRLDELAGPSGNNARPVVAVPRASGRSTGPHATEGRTMDALYTAEALATGAGRAGHVRSTDGRIDLDMAPPVALGGNGEGSNPEQLFASGYAACFLSALQGVARQRKISVADSSVGASVSIGSNGEGGFGLAVTLEVVLPGVEHDVAQELADAAHQVCPYSNATRGNIEVTVNVSDD</sequence>
<dbReference type="PANTHER" id="PTHR33797:SF2">
    <property type="entry name" value="ORGANIC HYDROPEROXIDE RESISTANCE PROTEIN-LIKE"/>
    <property type="match status" value="1"/>
</dbReference>
<comment type="caution">
    <text evidence="3">The sequence shown here is derived from an EMBL/GenBank/DDBJ whole genome shotgun (WGS) entry which is preliminary data.</text>
</comment>
<dbReference type="PANTHER" id="PTHR33797">
    <property type="entry name" value="ORGANIC HYDROPEROXIDE RESISTANCE PROTEIN-LIKE"/>
    <property type="match status" value="1"/>
</dbReference>
<name>A0A4Z1E3A1_9MICO</name>
<dbReference type="AlphaFoldDB" id="A0A4Z1E3A1"/>
<organism evidence="3 4">
    <name type="scientific">Serinibacter arcticus</name>
    <dbReference type="NCBI Taxonomy" id="1655435"/>
    <lineage>
        <taxon>Bacteria</taxon>
        <taxon>Bacillati</taxon>
        <taxon>Actinomycetota</taxon>
        <taxon>Actinomycetes</taxon>
        <taxon>Micrococcales</taxon>
        <taxon>Beutenbergiaceae</taxon>
        <taxon>Serinibacter</taxon>
    </lineage>
</organism>
<accession>A0A4Z1E3A1</accession>
<dbReference type="InterPro" id="IPR036102">
    <property type="entry name" value="OsmC/Ohrsf"/>
</dbReference>
<evidence type="ECO:0000313" key="3">
    <source>
        <dbReference type="EMBL" id="TGO05232.1"/>
    </source>
</evidence>
<dbReference type="Proteomes" id="UP000297318">
    <property type="component" value="Unassembled WGS sequence"/>
</dbReference>
<dbReference type="InterPro" id="IPR015946">
    <property type="entry name" value="KH_dom-like_a/b"/>
</dbReference>
<evidence type="ECO:0000256" key="1">
    <source>
        <dbReference type="ARBA" id="ARBA00007378"/>
    </source>
</evidence>
<keyword evidence="4" id="KW-1185">Reference proteome</keyword>
<evidence type="ECO:0000256" key="2">
    <source>
        <dbReference type="SAM" id="MobiDB-lite"/>
    </source>
</evidence>
<dbReference type="GO" id="GO:0006979">
    <property type="term" value="P:response to oxidative stress"/>
    <property type="evidence" value="ECO:0007669"/>
    <property type="project" value="InterPro"/>
</dbReference>
<comment type="similarity">
    <text evidence="1">Belongs to the OsmC/Ohr family.</text>
</comment>
<dbReference type="InterPro" id="IPR019953">
    <property type="entry name" value="OHR"/>
</dbReference>
<feature type="region of interest" description="Disordered" evidence="2">
    <location>
        <begin position="27"/>
        <end position="55"/>
    </location>
</feature>
<dbReference type="EMBL" id="RHPJ01000002">
    <property type="protein sequence ID" value="TGO05232.1"/>
    <property type="molecule type" value="Genomic_DNA"/>
</dbReference>
<dbReference type="Pfam" id="PF02566">
    <property type="entry name" value="OsmC"/>
    <property type="match status" value="1"/>
</dbReference>